<dbReference type="InterPro" id="IPR036511">
    <property type="entry name" value="TGT-like_sf"/>
</dbReference>
<reference evidence="2 4" key="1">
    <citation type="journal article" date="2015" name="Genome Announc.">
        <title>Draft Genome Sequence of Vibrio owensii Strain SH-14, Which Causes Shrimp Acute Hepatopancreatic Necrosis Disease.</title>
        <authorList>
            <person name="Liu L."/>
            <person name="Xiao J."/>
            <person name="Xia X."/>
            <person name="Pan Y."/>
            <person name="Yan S."/>
            <person name="Wang Y."/>
        </authorList>
    </citation>
    <scope>NUCLEOTIDE SEQUENCE [LARGE SCALE GENOMIC DNA]</scope>
    <source>
        <strain evidence="2 4">SH14</strain>
    </source>
</reference>
<dbReference type="Proteomes" id="UP000390336">
    <property type="component" value="Chromosome 1"/>
</dbReference>
<dbReference type="SUPFAM" id="SSF51713">
    <property type="entry name" value="tRNA-guanine transglycosylase"/>
    <property type="match status" value="1"/>
</dbReference>
<organism evidence="2 4">
    <name type="scientific">Vibrio owensii</name>
    <dbReference type="NCBI Taxonomy" id="696485"/>
    <lineage>
        <taxon>Bacteria</taxon>
        <taxon>Pseudomonadati</taxon>
        <taxon>Pseudomonadota</taxon>
        <taxon>Gammaproteobacteria</taxon>
        <taxon>Vibrionales</taxon>
        <taxon>Vibrionaceae</taxon>
        <taxon>Vibrio</taxon>
    </lineage>
</organism>
<dbReference type="NCBIfam" id="NF041059">
    <property type="entry name" value="DpdA"/>
    <property type="match status" value="1"/>
</dbReference>
<dbReference type="Gene3D" id="3.20.20.105">
    <property type="entry name" value="Queuine tRNA-ribosyltransferase-like"/>
    <property type="match status" value="1"/>
</dbReference>
<keyword evidence="3" id="KW-1185">Reference proteome</keyword>
<dbReference type="EMBL" id="CP033137">
    <property type="protein sequence ID" value="AYO14648.1"/>
    <property type="molecule type" value="Genomic_DNA"/>
</dbReference>
<dbReference type="RefSeq" id="WP_054822816.1">
    <property type="nucleotide sequence ID" value="NZ_CP033137.1"/>
</dbReference>
<dbReference type="GO" id="GO:0006400">
    <property type="term" value="P:tRNA modification"/>
    <property type="evidence" value="ECO:0007669"/>
    <property type="project" value="InterPro"/>
</dbReference>
<dbReference type="InterPro" id="IPR053537">
    <property type="entry name" value="DNA-guanine_TGase"/>
</dbReference>
<evidence type="ECO:0000313" key="3">
    <source>
        <dbReference type="Proteomes" id="UP000272136"/>
    </source>
</evidence>
<evidence type="ECO:0000313" key="1">
    <source>
        <dbReference type="EMBL" id="AYO14648.1"/>
    </source>
</evidence>
<accession>A0AAP9GCY4</accession>
<name>A0AAP9GCY4_9VIBR</name>
<dbReference type="AlphaFoldDB" id="A0AAP9GCY4"/>
<reference evidence="1 3" key="2">
    <citation type="submission" date="2018-10" db="EMBL/GenBank/DDBJ databases">
        <title>Whole Genome of Vibrio owensii strain 170502, isolated from Acute Hepatopancreatic Necrosis Disease (AHPND) shrimp.</title>
        <authorList>
            <person name="Yan M."/>
            <person name="Wang X."/>
            <person name="Wang Y."/>
        </authorList>
    </citation>
    <scope>NUCLEOTIDE SEQUENCE [LARGE SCALE GENOMIC DNA]</scope>
    <source>
        <strain evidence="1 3">1700302</strain>
    </source>
</reference>
<dbReference type="EMBL" id="CP045859">
    <property type="protein sequence ID" value="QGH47675.1"/>
    <property type="molecule type" value="Genomic_DNA"/>
</dbReference>
<protein>
    <submittedName>
        <fullName evidence="2">tRNA-guanine transglycosylase</fullName>
    </submittedName>
</protein>
<dbReference type="Proteomes" id="UP000272136">
    <property type="component" value="Chromosome 1"/>
</dbReference>
<sequence length="405" mass="46732">MKYFFPDSQDFVNPEFDFVSEKVINGHVRQRDDVYAHELLKRPYDGLLISKAIVEGVPGRTNKTRYSDGQKYRLFREGAHRFFRLSRDYEVMGDSGAFSYAEESAPPYSIDELIDFYVKADVNQGISLDHIVLGYRDERSRDKGSLPRDKETRVEMTLENASVFLKQSKAQNFIPYGVAQGWDVKSYVNSVVCLQKMGYEFITIGGVVTLDSNQICKLIGEINNYLARGTKLHLLGIGRPELSKRLESLGIFSIDSTTPLKQAFLNKTKNYRFGSETYSAIRVPQSSGNQMVKRAISSGRIEQNLIQALEAEAMQALRDYDKEIRDIDSTLASVLEYENLLMNHRNESYFQYKRTLEDKPWKKCHCAICKVLGIEVMIYRGSERNKRRGFHNLHDFYMHLSRSYQ</sequence>
<gene>
    <name evidence="2" type="ORF">APZ19_11435</name>
    <name evidence="1" type="ORF">D0812_09610</name>
</gene>
<reference evidence="2" key="3">
    <citation type="submission" date="2019-11" db="EMBL/GenBank/DDBJ databases">
        <title>Complete genome sequence of Vibrio owensii SH-14 isolated from shrimp with acute hepatopancreatic necrosis diease.</title>
        <authorList>
            <person name="Liang X."/>
            <person name="Wang Y."/>
        </authorList>
    </citation>
    <scope>NUCLEOTIDE SEQUENCE</scope>
    <source>
        <strain evidence="2">SH14</strain>
    </source>
</reference>
<evidence type="ECO:0000313" key="2">
    <source>
        <dbReference type="EMBL" id="QGH47675.1"/>
    </source>
</evidence>
<evidence type="ECO:0000313" key="4">
    <source>
        <dbReference type="Proteomes" id="UP000390336"/>
    </source>
</evidence>
<proteinExistence type="predicted"/>